<dbReference type="GeneID" id="94582436"/>
<gene>
    <name evidence="1" type="ORF">YALI1_A14020g</name>
</gene>
<accession>A0A1D8N4T0</accession>
<name>A0A1D8N4T0_YARLL</name>
<organism evidence="1 2">
    <name type="scientific">Yarrowia lipolytica</name>
    <name type="common">Candida lipolytica</name>
    <dbReference type="NCBI Taxonomy" id="4952"/>
    <lineage>
        <taxon>Eukaryota</taxon>
        <taxon>Fungi</taxon>
        <taxon>Dikarya</taxon>
        <taxon>Ascomycota</taxon>
        <taxon>Saccharomycotina</taxon>
        <taxon>Dipodascomycetes</taxon>
        <taxon>Dipodascales</taxon>
        <taxon>Dipodascales incertae sedis</taxon>
        <taxon>Yarrowia</taxon>
    </lineage>
</organism>
<protein>
    <submittedName>
        <fullName evidence="1">Uncharacterized protein</fullName>
    </submittedName>
</protein>
<evidence type="ECO:0000313" key="2">
    <source>
        <dbReference type="Proteomes" id="UP000182444"/>
    </source>
</evidence>
<evidence type="ECO:0000313" key="1">
    <source>
        <dbReference type="EMBL" id="AOW00620.1"/>
    </source>
</evidence>
<sequence length="75" mass="8523">MGKKTANLGVLRTITSTNARAQAEYPHCACQSRARQMSNQHEKFMKRLFLGKGFDRFEDGPEKPVERVCGVFEMS</sequence>
<proteinExistence type="predicted"/>
<dbReference type="RefSeq" id="XP_068137876.1">
    <property type="nucleotide sequence ID" value="XM_068281775.1"/>
</dbReference>
<dbReference type="Proteomes" id="UP000182444">
    <property type="component" value="Chromosome 1A"/>
</dbReference>
<dbReference type="AlphaFoldDB" id="A0A1D8N4T0"/>
<reference evidence="1 2" key="1">
    <citation type="journal article" date="2016" name="PLoS ONE">
        <title>Sequence Assembly of Yarrowia lipolytica Strain W29/CLIB89 Shows Transposable Element Diversity.</title>
        <authorList>
            <person name="Magnan C."/>
            <person name="Yu J."/>
            <person name="Chang I."/>
            <person name="Jahn E."/>
            <person name="Kanomata Y."/>
            <person name="Wu J."/>
            <person name="Zeller M."/>
            <person name="Oakes M."/>
            <person name="Baldi P."/>
            <person name="Sandmeyer S."/>
        </authorList>
    </citation>
    <scope>NUCLEOTIDE SEQUENCE [LARGE SCALE GENOMIC DNA]</scope>
    <source>
        <strain evidence="2">CLIB89(W29)</strain>
    </source>
</reference>
<dbReference type="VEuPathDB" id="FungiDB:YALI1_A14020g"/>
<dbReference type="EMBL" id="CP017553">
    <property type="protein sequence ID" value="AOW00620.1"/>
    <property type="molecule type" value="Genomic_DNA"/>
</dbReference>